<proteinExistence type="predicted"/>
<dbReference type="HOGENOM" id="CLU_010194_1_1_1"/>
<dbReference type="Gene3D" id="3.40.50.720">
    <property type="entry name" value="NAD(P)-binding Rossmann-like Domain"/>
    <property type="match status" value="1"/>
</dbReference>
<dbReference type="InterPro" id="IPR057326">
    <property type="entry name" value="KR_dom"/>
</dbReference>
<protein>
    <recommendedName>
        <fullName evidence="3">Ketoreductase domain-containing protein</fullName>
    </recommendedName>
</protein>
<dbReference type="Proteomes" id="UP000007015">
    <property type="component" value="Chromosome 3"/>
</dbReference>
<accession>A2XP30</accession>
<dbReference type="OMA" id="PQFITVN"/>
<dbReference type="InterPro" id="IPR002347">
    <property type="entry name" value="SDR_fam"/>
</dbReference>
<feature type="domain" description="Ketoreductase" evidence="3">
    <location>
        <begin position="16"/>
        <end position="221"/>
    </location>
</feature>
<name>A2XP30_ORYSI</name>
<evidence type="ECO:0000313" key="4">
    <source>
        <dbReference type="EMBL" id="EAY92590.1"/>
    </source>
</evidence>
<dbReference type="EMBL" id="CM000128">
    <property type="protein sequence ID" value="EAY92590.1"/>
    <property type="molecule type" value="Genomic_DNA"/>
</dbReference>
<dbReference type="GO" id="GO:0016491">
    <property type="term" value="F:oxidoreductase activity"/>
    <property type="evidence" value="ECO:0007669"/>
    <property type="project" value="UniProtKB-KW"/>
</dbReference>
<dbReference type="PRINTS" id="PR00081">
    <property type="entry name" value="GDHRDH"/>
</dbReference>
<dbReference type="PANTHER" id="PTHR42898:SF39">
    <property type="entry name" value="OS11G0438700 PROTEIN"/>
    <property type="match status" value="1"/>
</dbReference>
<organism evidence="4 5">
    <name type="scientific">Oryza sativa subsp. indica</name>
    <name type="common">Rice</name>
    <dbReference type="NCBI Taxonomy" id="39946"/>
    <lineage>
        <taxon>Eukaryota</taxon>
        <taxon>Viridiplantae</taxon>
        <taxon>Streptophyta</taxon>
        <taxon>Embryophyta</taxon>
        <taxon>Tracheophyta</taxon>
        <taxon>Spermatophyta</taxon>
        <taxon>Magnoliopsida</taxon>
        <taxon>Liliopsida</taxon>
        <taxon>Poales</taxon>
        <taxon>Poaceae</taxon>
        <taxon>BOP clade</taxon>
        <taxon>Oryzoideae</taxon>
        <taxon>Oryzeae</taxon>
        <taxon>Oryzinae</taxon>
        <taxon>Oryza</taxon>
        <taxon>Oryza sativa</taxon>
    </lineage>
</organism>
<sequence length="350" mass="37252">MATTSSKNERWSLAGATALVTGGSKGIGRAIVEELASLGATVHTCARTEAPLNRCREELTAKGLAVTVSVCDVSLRADREALAGTVRELFGGKLSILVNCAGMSFLKPAVELTPDDCSQVMGMNFESCFHLSQLAYPLLKASQRGCIVNISSIASVVAFCSLPNAVYSAAKDCSCLNSAGRATVVRNRGNRGMQGRVERRAMNQVTRNLAAEWANDGIRVNCVAPGFIRTPLLSEFVEGNELGRAEFSRVPMGRLGEPEDIASLVAFLSMPASSYITGRDDSVGHSNRCWKQSLGMVAFPLAALLKEASSSLPPLNSVGKQWHQGQDVDRSDRLALANGKDKVAKGAHHI</sequence>
<dbReference type="SMART" id="SM00822">
    <property type="entry name" value="PKS_KR"/>
    <property type="match status" value="1"/>
</dbReference>
<dbReference type="Gramene" id="BGIOSGA013945-TA">
    <property type="protein sequence ID" value="BGIOSGA013945-PA"/>
    <property type="gene ID" value="BGIOSGA013945"/>
</dbReference>
<dbReference type="InterPro" id="IPR045000">
    <property type="entry name" value="TR"/>
</dbReference>
<evidence type="ECO:0000256" key="2">
    <source>
        <dbReference type="ARBA" id="ARBA00023002"/>
    </source>
</evidence>
<reference evidence="4 5" key="1">
    <citation type="journal article" date="2005" name="PLoS Biol.">
        <title>The genomes of Oryza sativa: a history of duplications.</title>
        <authorList>
            <person name="Yu J."/>
            <person name="Wang J."/>
            <person name="Lin W."/>
            <person name="Li S."/>
            <person name="Li H."/>
            <person name="Zhou J."/>
            <person name="Ni P."/>
            <person name="Dong W."/>
            <person name="Hu S."/>
            <person name="Zeng C."/>
            <person name="Zhang J."/>
            <person name="Zhang Y."/>
            <person name="Li R."/>
            <person name="Xu Z."/>
            <person name="Li S."/>
            <person name="Li X."/>
            <person name="Zheng H."/>
            <person name="Cong L."/>
            <person name="Lin L."/>
            <person name="Yin J."/>
            <person name="Geng J."/>
            <person name="Li G."/>
            <person name="Shi J."/>
            <person name="Liu J."/>
            <person name="Lv H."/>
            <person name="Li J."/>
            <person name="Wang J."/>
            <person name="Deng Y."/>
            <person name="Ran L."/>
            <person name="Shi X."/>
            <person name="Wang X."/>
            <person name="Wu Q."/>
            <person name="Li C."/>
            <person name="Ren X."/>
            <person name="Wang J."/>
            <person name="Wang X."/>
            <person name="Li D."/>
            <person name="Liu D."/>
            <person name="Zhang X."/>
            <person name="Ji Z."/>
            <person name="Zhao W."/>
            <person name="Sun Y."/>
            <person name="Zhang Z."/>
            <person name="Bao J."/>
            <person name="Han Y."/>
            <person name="Dong L."/>
            <person name="Ji J."/>
            <person name="Chen P."/>
            <person name="Wu S."/>
            <person name="Liu J."/>
            <person name="Xiao Y."/>
            <person name="Bu D."/>
            <person name="Tan J."/>
            <person name="Yang L."/>
            <person name="Ye C."/>
            <person name="Zhang J."/>
            <person name="Xu J."/>
            <person name="Zhou Y."/>
            <person name="Yu Y."/>
            <person name="Zhang B."/>
            <person name="Zhuang S."/>
            <person name="Wei H."/>
            <person name="Liu B."/>
            <person name="Lei M."/>
            <person name="Yu H."/>
            <person name="Li Y."/>
            <person name="Xu H."/>
            <person name="Wei S."/>
            <person name="He X."/>
            <person name="Fang L."/>
            <person name="Zhang Z."/>
            <person name="Zhang Y."/>
            <person name="Huang X."/>
            <person name="Su Z."/>
            <person name="Tong W."/>
            <person name="Li J."/>
            <person name="Tong Z."/>
            <person name="Li S."/>
            <person name="Ye J."/>
            <person name="Wang L."/>
            <person name="Fang L."/>
            <person name="Lei T."/>
            <person name="Chen C."/>
            <person name="Chen H."/>
            <person name="Xu Z."/>
            <person name="Li H."/>
            <person name="Huang H."/>
            <person name="Zhang F."/>
            <person name="Xu H."/>
            <person name="Li N."/>
            <person name="Zhao C."/>
            <person name="Li S."/>
            <person name="Dong L."/>
            <person name="Huang Y."/>
            <person name="Li L."/>
            <person name="Xi Y."/>
            <person name="Qi Q."/>
            <person name="Li W."/>
            <person name="Zhang B."/>
            <person name="Hu W."/>
            <person name="Zhang Y."/>
            <person name="Tian X."/>
            <person name="Jiao Y."/>
            <person name="Liang X."/>
            <person name="Jin J."/>
            <person name="Gao L."/>
            <person name="Zheng W."/>
            <person name="Hao B."/>
            <person name="Liu S."/>
            <person name="Wang W."/>
            <person name="Yuan L."/>
            <person name="Cao M."/>
            <person name="McDermott J."/>
            <person name="Samudrala R."/>
            <person name="Wang J."/>
            <person name="Wong G.K."/>
            <person name="Yang H."/>
        </authorList>
    </citation>
    <scope>NUCLEOTIDE SEQUENCE [LARGE SCALE GENOMIC DNA]</scope>
    <source>
        <strain evidence="5">cv. 93-11</strain>
    </source>
</reference>
<dbReference type="PANTHER" id="PTHR42898">
    <property type="entry name" value="TROPINONE REDUCTASE"/>
    <property type="match status" value="1"/>
</dbReference>
<evidence type="ECO:0000259" key="3">
    <source>
        <dbReference type="SMART" id="SM00822"/>
    </source>
</evidence>
<keyword evidence="1" id="KW-0521">NADP</keyword>
<dbReference type="FunFam" id="3.40.50.720:FF:000084">
    <property type="entry name" value="Short-chain dehydrogenase reductase"/>
    <property type="match status" value="1"/>
</dbReference>
<evidence type="ECO:0000313" key="5">
    <source>
        <dbReference type="Proteomes" id="UP000007015"/>
    </source>
</evidence>
<dbReference type="InterPro" id="IPR036291">
    <property type="entry name" value="NAD(P)-bd_dom_sf"/>
</dbReference>
<dbReference type="Pfam" id="PF00106">
    <property type="entry name" value="adh_short"/>
    <property type="match status" value="1"/>
</dbReference>
<dbReference type="AlphaFoldDB" id="A2XP30"/>
<dbReference type="SUPFAM" id="SSF51735">
    <property type="entry name" value="NAD(P)-binding Rossmann-fold domains"/>
    <property type="match status" value="1"/>
</dbReference>
<evidence type="ECO:0000256" key="1">
    <source>
        <dbReference type="ARBA" id="ARBA00022857"/>
    </source>
</evidence>
<dbReference type="STRING" id="39946.A2XP30"/>
<keyword evidence="2" id="KW-0560">Oxidoreductase</keyword>
<dbReference type="Pfam" id="PF13561">
    <property type="entry name" value="adh_short_C2"/>
    <property type="match status" value="1"/>
</dbReference>
<keyword evidence="5" id="KW-1185">Reference proteome</keyword>
<gene>
    <name evidence="4" type="ORF">OsI_14331</name>
</gene>